<proteinExistence type="predicted"/>
<dbReference type="AlphaFoldDB" id="A0A167VJL2"/>
<dbReference type="Pfam" id="PF00651">
    <property type="entry name" value="BTB"/>
    <property type="match status" value="1"/>
</dbReference>
<dbReference type="PANTHER" id="PTHR47843">
    <property type="entry name" value="BTB DOMAIN-CONTAINING PROTEIN-RELATED"/>
    <property type="match status" value="1"/>
</dbReference>
<organism evidence="2 3">
    <name type="scientific">Ascosphaera apis ARSEF 7405</name>
    <dbReference type="NCBI Taxonomy" id="392613"/>
    <lineage>
        <taxon>Eukaryota</taxon>
        <taxon>Fungi</taxon>
        <taxon>Dikarya</taxon>
        <taxon>Ascomycota</taxon>
        <taxon>Pezizomycotina</taxon>
        <taxon>Eurotiomycetes</taxon>
        <taxon>Eurotiomycetidae</taxon>
        <taxon>Onygenales</taxon>
        <taxon>Ascosphaeraceae</taxon>
        <taxon>Ascosphaera</taxon>
    </lineage>
</organism>
<evidence type="ECO:0000259" key="1">
    <source>
        <dbReference type="PROSITE" id="PS50097"/>
    </source>
</evidence>
<dbReference type="SMART" id="SM00225">
    <property type="entry name" value="BTB"/>
    <property type="match status" value="1"/>
</dbReference>
<keyword evidence="3" id="KW-1185">Reference proteome</keyword>
<dbReference type="CDD" id="cd18186">
    <property type="entry name" value="BTB_POZ_ZBTB_KLHL-like"/>
    <property type="match status" value="1"/>
</dbReference>
<dbReference type="Gene3D" id="3.30.710.10">
    <property type="entry name" value="Potassium Channel Kv1.1, Chain A"/>
    <property type="match status" value="1"/>
</dbReference>
<dbReference type="InterPro" id="IPR000210">
    <property type="entry name" value="BTB/POZ_dom"/>
</dbReference>
<dbReference type="PANTHER" id="PTHR47843:SF5">
    <property type="entry name" value="BTB_POZ DOMAIN PROTEIN"/>
    <property type="match status" value="1"/>
</dbReference>
<gene>
    <name evidence="2" type="ORF">AAP_05535</name>
</gene>
<dbReference type="Proteomes" id="UP000242877">
    <property type="component" value="Unassembled WGS sequence"/>
</dbReference>
<feature type="domain" description="BTB" evidence="1">
    <location>
        <begin position="16"/>
        <end position="77"/>
    </location>
</feature>
<accession>A0A167VJL2</accession>
<dbReference type="InterPro" id="IPR011333">
    <property type="entry name" value="SKP1/BTB/POZ_sf"/>
</dbReference>
<dbReference type="SUPFAM" id="SSF54695">
    <property type="entry name" value="POZ domain"/>
    <property type="match status" value="1"/>
</dbReference>
<dbReference type="OrthoDB" id="6359816at2759"/>
<dbReference type="PROSITE" id="PS50097">
    <property type="entry name" value="BTB"/>
    <property type="match status" value="1"/>
</dbReference>
<evidence type="ECO:0000313" key="3">
    <source>
        <dbReference type="Proteomes" id="UP000242877"/>
    </source>
</evidence>
<reference evidence="2 3" key="1">
    <citation type="journal article" date="2016" name="Genome Biol. Evol.">
        <title>Divergent and convergent evolution of fungal pathogenicity.</title>
        <authorList>
            <person name="Shang Y."/>
            <person name="Xiao G."/>
            <person name="Zheng P."/>
            <person name="Cen K."/>
            <person name="Zhan S."/>
            <person name="Wang C."/>
        </authorList>
    </citation>
    <scope>NUCLEOTIDE SEQUENCE [LARGE SCALE GENOMIC DNA]</scope>
    <source>
        <strain evidence="2 3">ARSEF 7405</strain>
    </source>
</reference>
<sequence>MPSDMDTTLKRSDEFSDLTIECQGNIFRVHKFIICARSEVLAAAIKGNFKEAATGVITISEFDSETVERMIDGIYTGSYCGTPSPASKNPTFSLRHGEPPQTEPAVHARVAMIADYYRIESLKQAANKRLKTFFLSHWNIADYIHILATAVKANAGDILADGLQSAATQHIEQLITIPEFQAINLPARMAMHIIISTTGDSTKQFNDLSALHERNVTYLKNRYNEGCTNCKSKASLVIVKSTGGVSKGLWHCYLCGKYLKEHLA</sequence>
<protein>
    <submittedName>
        <fullName evidence="2">BTB/POZ fold protein</fullName>
    </submittedName>
</protein>
<comment type="caution">
    <text evidence="2">The sequence shown here is derived from an EMBL/GenBank/DDBJ whole genome shotgun (WGS) entry which is preliminary data.</text>
</comment>
<evidence type="ECO:0000313" key="2">
    <source>
        <dbReference type="EMBL" id="KZZ87624.1"/>
    </source>
</evidence>
<dbReference type="EMBL" id="AZGZ01000032">
    <property type="protein sequence ID" value="KZZ87624.1"/>
    <property type="molecule type" value="Genomic_DNA"/>
</dbReference>
<name>A0A167VJL2_9EURO</name>
<dbReference type="VEuPathDB" id="FungiDB:AAP_05535"/>